<dbReference type="EMBL" id="JAQGDS010000011">
    <property type="protein sequence ID" value="KAJ6257320.1"/>
    <property type="molecule type" value="Genomic_DNA"/>
</dbReference>
<organism evidence="1 2">
    <name type="scientific">Drechslerella dactyloides</name>
    <name type="common">Nematode-trapping fungus</name>
    <name type="synonym">Arthrobotrys dactyloides</name>
    <dbReference type="NCBI Taxonomy" id="74499"/>
    <lineage>
        <taxon>Eukaryota</taxon>
        <taxon>Fungi</taxon>
        <taxon>Dikarya</taxon>
        <taxon>Ascomycota</taxon>
        <taxon>Pezizomycotina</taxon>
        <taxon>Orbiliomycetes</taxon>
        <taxon>Orbiliales</taxon>
        <taxon>Orbiliaceae</taxon>
        <taxon>Drechslerella</taxon>
    </lineage>
</organism>
<dbReference type="AlphaFoldDB" id="A0AAD6NGE1"/>
<reference evidence="1" key="1">
    <citation type="submission" date="2023-01" db="EMBL/GenBank/DDBJ databases">
        <title>The chitinases involved in constricting ring structure development in the nematode-trapping fungus Drechslerella dactyloides.</title>
        <authorList>
            <person name="Wang R."/>
            <person name="Zhang L."/>
            <person name="Tang P."/>
            <person name="Li S."/>
            <person name="Liang L."/>
        </authorList>
    </citation>
    <scope>NUCLEOTIDE SEQUENCE</scope>
    <source>
        <strain evidence="1">YMF1.00031</strain>
    </source>
</reference>
<keyword evidence="2" id="KW-1185">Reference proteome</keyword>
<dbReference type="Proteomes" id="UP001221413">
    <property type="component" value="Unassembled WGS sequence"/>
</dbReference>
<proteinExistence type="predicted"/>
<comment type="caution">
    <text evidence="1">The sequence shown here is derived from an EMBL/GenBank/DDBJ whole genome shotgun (WGS) entry which is preliminary data.</text>
</comment>
<sequence length="117" mass="13229">MGTVTVNHLFLANPASQTVEPSLRFNIPLTFDLEATRNPPDAAAGNPPARYPTVKFWTNRSFTSWDLGCSDTQKKKARVGGKLNLSLLEPRKDKMDRWWGSQVAYEEPPAMQWVPLR</sequence>
<protein>
    <submittedName>
        <fullName evidence="1">Uncharacterized protein</fullName>
    </submittedName>
</protein>
<evidence type="ECO:0000313" key="1">
    <source>
        <dbReference type="EMBL" id="KAJ6257320.1"/>
    </source>
</evidence>
<accession>A0AAD6NGE1</accession>
<evidence type="ECO:0000313" key="2">
    <source>
        <dbReference type="Proteomes" id="UP001221413"/>
    </source>
</evidence>
<name>A0AAD6NGE1_DREDA</name>
<gene>
    <name evidence="1" type="ORF">Dda_8209</name>
</gene>